<proteinExistence type="predicted"/>
<dbReference type="RefSeq" id="WP_376995288.1">
    <property type="nucleotide sequence ID" value="NZ_JBHSLC010000018.1"/>
</dbReference>
<sequence length="381" mass="43233">MDNLHSVFVEVDAIIARGDPESALSILENVHHKFPQNEVVRIKIANLLAFLGKWEEAEAVLTKMLKEGCEGVWLYISLFDVFVHIGKIKQAATLLEPHAERFGNFWPFRERLSRARAYFLINKRGAPDRGCSVIRNSFLVIGSSHINAIRGASKYAEQEHLRNSYTFKSIIDFKNDSKIIDPVDGGFDDYQLNENMKKWLYENRSFDKIFLSISGSDYLSFCISAPNPSYDIIIPGREDLPRINGARVVPYEEMKARLKRHIRHVVLGIKAIRAEVSAPIIYLEPPPPIEDNQHLTQHAGWAERLLANSGPSSPIVRYKLWLLHSEIIKEACESVGVVFLELPSSVLNERGYLADSMLLNDVMHANLLFGAEILMQMDSFA</sequence>
<dbReference type="SUPFAM" id="SSF48452">
    <property type="entry name" value="TPR-like"/>
    <property type="match status" value="1"/>
</dbReference>
<dbReference type="EMBL" id="JBHSLC010000018">
    <property type="protein sequence ID" value="MFC5355653.1"/>
    <property type="molecule type" value="Genomic_DNA"/>
</dbReference>
<dbReference type="InterPro" id="IPR011990">
    <property type="entry name" value="TPR-like_helical_dom_sf"/>
</dbReference>
<evidence type="ECO:0000313" key="2">
    <source>
        <dbReference type="Proteomes" id="UP001596166"/>
    </source>
</evidence>
<gene>
    <name evidence="1" type="ORF">ACFPMG_11605</name>
</gene>
<organism evidence="1 2">
    <name type="scientific">Azospirillum himalayense</name>
    <dbReference type="NCBI Taxonomy" id="654847"/>
    <lineage>
        <taxon>Bacteria</taxon>
        <taxon>Pseudomonadati</taxon>
        <taxon>Pseudomonadota</taxon>
        <taxon>Alphaproteobacteria</taxon>
        <taxon>Rhodospirillales</taxon>
        <taxon>Azospirillaceae</taxon>
        <taxon>Azospirillum</taxon>
    </lineage>
</organism>
<evidence type="ECO:0000313" key="1">
    <source>
        <dbReference type="EMBL" id="MFC5355653.1"/>
    </source>
</evidence>
<name>A0ABW0G5I9_9PROT</name>
<keyword evidence="2" id="KW-1185">Reference proteome</keyword>
<comment type="caution">
    <text evidence="1">The sequence shown here is derived from an EMBL/GenBank/DDBJ whole genome shotgun (WGS) entry which is preliminary data.</text>
</comment>
<protein>
    <submittedName>
        <fullName evidence="1">Tetratricopeptide repeat protein</fullName>
    </submittedName>
</protein>
<dbReference type="Proteomes" id="UP001596166">
    <property type="component" value="Unassembled WGS sequence"/>
</dbReference>
<accession>A0ABW0G5I9</accession>
<reference evidence="2" key="1">
    <citation type="journal article" date="2019" name="Int. J. Syst. Evol. Microbiol.">
        <title>The Global Catalogue of Microorganisms (GCM) 10K type strain sequencing project: providing services to taxonomists for standard genome sequencing and annotation.</title>
        <authorList>
            <consortium name="The Broad Institute Genomics Platform"/>
            <consortium name="The Broad Institute Genome Sequencing Center for Infectious Disease"/>
            <person name="Wu L."/>
            <person name="Ma J."/>
        </authorList>
    </citation>
    <scope>NUCLEOTIDE SEQUENCE [LARGE SCALE GENOMIC DNA]</scope>
    <source>
        <strain evidence="2">CCUG 58760</strain>
    </source>
</reference>
<dbReference type="Pfam" id="PF14559">
    <property type="entry name" value="TPR_19"/>
    <property type="match status" value="1"/>
</dbReference>
<dbReference type="Gene3D" id="1.25.40.10">
    <property type="entry name" value="Tetratricopeptide repeat domain"/>
    <property type="match status" value="1"/>
</dbReference>